<dbReference type="AlphaFoldDB" id="A0A292PXI3"/>
<dbReference type="InterPro" id="IPR018108">
    <property type="entry name" value="MCP_transmembrane"/>
</dbReference>
<dbReference type="GO" id="GO:0015215">
    <property type="term" value="F:nucleotide transmembrane transporter activity"/>
    <property type="evidence" value="ECO:0007669"/>
    <property type="project" value="UniProtKB-ARBA"/>
</dbReference>
<keyword evidence="8" id="KW-0496">Mitochondrion</keyword>
<dbReference type="EMBL" id="LN891028">
    <property type="protein sequence ID" value="CUS11190.1"/>
    <property type="molecule type" value="Genomic_DNA"/>
</dbReference>
<keyword evidence="7" id="KW-1133">Transmembrane helix</keyword>
<evidence type="ECO:0008006" key="14">
    <source>
        <dbReference type="Google" id="ProtNLM"/>
    </source>
</evidence>
<proteinExistence type="inferred from homology"/>
<reference evidence="12" key="1">
    <citation type="submission" date="2015-10" db="EMBL/GenBank/DDBJ databases">
        <authorList>
            <person name="Regsiter A."/>
            <person name="william w."/>
        </authorList>
    </citation>
    <scope>NUCLEOTIDE SEQUENCE</scope>
    <source>
        <strain evidence="12">Montdore</strain>
    </source>
</reference>
<dbReference type="GO" id="GO:0005743">
    <property type="term" value="C:mitochondrial inner membrane"/>
    <property type="evidence" value="ECO:0007669"/>
    <property type="project" value="UniProtKB-SubCell"/>
</dbReference>
<evidence type="ECO:0000256" key="5">
    <source>
        <dbReference type="ARBA" id="ARBA00022737"/>
    </source>
</evidence>
<evidence type="ECO:0000256" key="10">
    <source>
        <dbReference type="PROSITE-ProRule" id="PRU00282"/>
    </source>
</evidence>
<dbReference type="PROSITE" id="PS50920">
    <property type="entry name" value="SOLCAR"/>
    <property type="match status" value="3"/>
</dbReference>
<evidence type="ECO:0000256" key="8">
    <source>
        <dbReference type="ARBA" id="ARBA00023128"/>
    </source>
</evidence>
<dbReference type="InterPro" id="IPR023395">
    <property type="entry name" value="MCP_dom_sf"/>
</dbReference>
<keyword evidence="4 10" id="KW-0812">Transmembrane</keyword>
<protein>
    <recommendedName>
        <fullName evidence="14">Mitochondrial thiamine pyrophosphate carrier 1</fullName>
    </recommendedName>
</protein>
<evidence type="ECO:0000313" key="13">
    <source>
        <dbReference type="Proteomes" id="UP001412239"/>
    </source>
</evidence>
<evidence type="ECO:0000256" key="2">
    <source>
        <dbReference type="ARBA" id="ARBA00006375"/>
    </source>
</evidence>
<keyword evidence="5" id="KW-0677">Repeat</keyword>
<feature type="repeat" description="Solcar" evidence="10">
    <location>
        <begin position="9"/>
        <end position="97"/>
    </location>
</feature>
<accession>A0A292PXI3</accession>
<evidence type="ECO:0000256" key="6">
    <source>
        <dbReference type="ARBA" id="ARBA00022792"/>
    </source>
</evidence>
<gene>
    <name evidence="12" type="ORF">GSTUAT00004689001</name>
</gene>
<dbReference type="InterPro" id="IPR044712">
    <property type="entry name" value="SLC25A32-like"/>
</dbReference>
<evidence type="ECO:0000313" key="12">
    <source>
        <dbReference type="EMBL" id="CUS11190.1"/>
    </source>
</evidence>
<feature type="repeat" description="Solcar" evidence="10">
    <location>
        <begin position="106"/>
        <end position="193"/>
    </location>
</feature>
<evidence type="ECO:0000256" key="11">
    <source>
        <dbReference type="RuleBase" id="RU000488"/>
    </source>
</evidence>
<name>A0A292PXI3_9PEZI</name>
<organism evidence="12 13">
    <name type="scientific">Tuber aestivum</name>
    <name type="common">summer truffle</name>
    <dbReference type="NCBI Taxonomy" id="59557"/>
    <lineage>
        <taxon>Eukaryota</taxon>
        <taxon>Fungi</taxon>
        <taxon>Dikarya</taxon>
        <taxon>Ascomycota</taxon>
        <taxon>Pezizomycotina</taxon>
        <taxon>Pezizomycetes</taxon>
        <taxon>Pezizales</taxon>
        <taxon>Tuberaceae</taxon>
        <taxon>Tuber</taxon>
    </lineage>
</organism>
<keyword evidence="6" id="KW-0999">Mitochondrion inner membrane</keyword>
<comment type="similarity">
    <text evidence="2 11">Belongs to the mitochondrial carrier (TC 2.A.29) family.</text>
</comment>
<keyword evidence="3 11" id="KW-0813">Transport</keyword>
<dbReference type="PANTHER" id="PTHR45683">
    <property type="entry name" value="MITOCHONDRIAL NICOTINAMIDE ADENINE DINUCLEOTIDE TRANSPORTER 1-RELATED-RELATED"/>
    <property type="match status" value="1"/>
</dbReference>
<dbReference type="PRINTS" id="PR00926">
    <property type="entry name" value="MITOCARRIER"/>
</dbReference>
<feature type="repeat" description="Solcar" evidence="10">
    <location>
        <begin position="220"/>
        <end position="310"/>
    </location>
</feature>
<evidence type="ECO:0000256" key="7">
    <source>
        <dbReference type="ARBA" id="ARBA00022989"/>
    </source>
</evidence>
<dbReference type="Pfam" id="PF00153">
    <property type="entry name" value="Mito_carr"/>
    <property type="match status" value="3"/>
</dbReference>
<dbReference type="Gene3D" id="1.50.40.10">
    <property type="entry name" value="Mitochondrial carrier domain"/>
    <property type="match status" value="1"/>
</dbReference>
<keyword evidence="9 10" id="KW-0472">Membrane</keyword>
<comment type="subcellular location">
    <subcellularLocation>
        <location evidence="1">Mitochondrion inner membrane</location>
        <topology evidence="1">Multi-pass membrane protein</topology>
    </subcellularLocation>
</comment>
<dbReference type="SUPFAM" id="SSF103506">
    <property type="entry name" value="Mitochondrial carrier"/>
    <property type="match status" value="1"/>
</dbReference>
<dbReference type="Proteomes" id="UP001412239">
    <property type="component" value="Unassembled WGS sequence"/>
</dbReference>
<evidence type="ECO:0000256" key="1">
    <source>
        <dbReference type="ARBA" id="ARBA00004448"/>
    </source>
</evidence>
<evidence type="ECO:0000256" key="4">
    <source>
        <dbReference type="ARBA" id="ARBA00022692"/>
    </source>
</evidence>
<evidence type="ECO:0000256" key="3">
    <source>
        <dbReference type="ARBA" id="ARBA00022448"/>
    </source>
</evidence>
<evidence type="ECO:0000256" key="9">
    <source>
        <dbReference type="ARBA" id="ARBA00023136"/>
    </source>
</evidence>
<dbReference type="InterPro" id="IPR002067">
    <property type="entry name" value="MCP"/>
</dbReference>
<sequence length="330" mass="36384">MKEPQDGMPSALVETIAGFTAGFLSTLIAHPLDLVKVRLQVDRENRRPKLGATWRIARNVVANEGRGALYRGLSPNLVGNMTSWGLFFMLYGEIKSEVTNHKPGGLSSIDYLLSSGSAGVLTAICTNPLWVVKTRMLSSGQSVPGAYLGLTDGLRTIVRDEGARGLFRGLAPALFGVGQGALQFMFYEELKLWRRGLRERNNSVGDGGGDESSEKVGGRLSNIDFLTLSAASKILSGSIIYPYRVVQTRMQTYDVDAVYSSARDAVVKIWRREGLTGFYKGYVSHCLLCHYIPIAFPTARMAYLEYLGSYPNLHGNRMSDKEHPWSYLDP</sequence>
<keyword evidence="13" id="KW-1185">Reference proteome</keyword>